<feature type="transmembrane region" description="Helical" evidence="2">
    <location>
        <begin position="208"/>
        <end position="233"/>
    </location>
</feature>
<keyword evidence="2" id="KW-0812">Transmembrane</keyword>
<keyword evidence="2" id="KW-1133">Transmembrane helix</keyword>
<evidence type="ECO:0000313" key="3">
    <source>
        <dbReference type="EMBL" id="CAK9087556.1"/>
    </source>
</evidence>
<dbReference type="EMBL" id="CAXAMN010024550">
    <property type="protein sequence ID" value="CAK9087556.1"/>
    <property type="molecule type" value="Genomic_DNA"/>
</dbReference>
<accession>A0ABP0QH72</accession>
<evidence type="ECO:0000256" key="1">
    <source>
        <dbReference type="SAM" id="MobiDB-lite"/>
    </source>
</evidence>
<protein>
    <submittedName>
        <fullName evidence="3">Uncharacterized protein</fullName>
    </submittedName>
</protein>
<keyword evidence="4" id="KW-1185">Reference proteome</keyword>
<comment type="caution">
    <text evidence="3">The sequence shown here is derived from an EMBL/GenBank/DDBJ whole genome shotgun (WGS) entry which is preliminary data.</text>
</comment>
<feature type="transmembrane region" description="Helical" evidence="2">
    <location>
        <begin position="253"/>
        <end position="274"/>
    </location>
</feature>
<name>A0ABP0QH72_9DINO</name>
<feature type="transmembrane region" description="Helical" evidence="2">
    <location>
        <begin position="111"/>
        <end position="130"/>
    </location>
</feature>
<feature type="transmembrane region" description="Helical" evidence="2">
    <location>
        <begin position="142"/>
        <end position="165"/>
    </location>
</feature>
<reference evidence="3 4" key="1">
    <citation type="submission" date="2024-02" db="EMBL/GenBank/DDBJ databases">
        <authorList>
            <person name="Chen Y."/>
            <person name="Shah S."/>
            <person name="Dougan E. K."/>
            <person name="Thang M."/>
            <person name="Chan C."/>
        </authorList>
    </citation>
    <scope>NUCLEOTIDE SEQUENCE [LARGE SCALE GENOMIC DNA]</scope>
</reference>
<feature type="transmembrane region" description="Helical" evidence="2">
    <location>
        <begin position="46"/>
        <end position="71"/>
    </location>
</feature>
<feature type="transmembrane region" description="Helical" evidence="2">
    <location>
        <begin position="286"/>
        <end position="313"/>
    </location>
</feature>
<feature type="region of interest" description="Disordered" evidence="1">
    <location>
        <begin position="1"/>
        <end position="26"/>
    </location>
</feature>
<evidence type="ECO:0000313" key="4">
    <source>
        <dbReference type="Proteomes" id="UP001642484"/>
    </source>
</evidence>
<sequence>MAKPSSYAPLTTELKSIDGPGGQSWSTGQEVDKDWDNYLHGFKAQWFWLVVLYCAPPGLIFGYSIVMSAWYGSWWNTSGNEPYEPRPAEIGTLYNPVFNSLPVILKSHMTFAVPMLGGILLQVVLAYFGVIKSNVSAMKGHARFGSVLLVIILACVGLGTLSLWFCDVQNKRGAETMFFVMIGFGIMASGVRGIAFASQGLHGLHMQYMAFTVCLIFTPGFNRITTVLVRHIYSIFQEDFSQQCFVASTYSPIGYYWTWSFLMGMSYMALLWLCPWSPAKVPFFKVYSFGFFYALLMGAIMLACLFQALFLWWPEVMEKIHHGLDCSPQRLEAWRHFAANLRNSSLFDQSHAGGLCTASRPFDSVSLFGGRFRQP</sequence>
<feature type="transmembrane region" description="Helical" evidence="2">
    <location>
        <begin position="177"/>
        <end position="196"/>
    </location>
</feature>
<organism evidence="3 4">
    <name type="scientific">Durusdinium trenchii</name>
    <dbReference type="NCBI Taxonomy" id="1381693"/>
    <lineage>
        <taxon>Eukaryota</taxon>
        <taxon>Sar</taxon>
        <taxon>Alveolata</taxon>
        <taxon>Dinophyceae</taxon>
        <taxon>Suessiales</taxon>
        <taxon>Symbiodiniaceae</taxon>
        <taxon>Durusdinium</taxon>
    </lineage>
</organism>
<gene>
    <name evidence="3" type="ORF">CCMP2556_LOCUS42323</name>
</gene>
<keyword evidence="2" id="KW-0472">Membrane</keyword>
<evidence type="ECO:0000256" key="2">
    <source>
        <dbReference type="SAM" id="Phobius"/>
    </source>
</evidence>
<proteinExistence type="predicted"/>
<dbReference type="Proteomes" id="UP001642484">
    <property type="component" value="Unassembled WGS sequence"/>
</dbReference>